<feature type="domain" description="Methionyl-tRNA synthetase anticodon-binding" evidence="11">
    <location>
        <begin position="421"/>
        <end position="571"/>
    </location>
</feature>
<evidence type="ECO:0000256" key="8">
    <source>
        <dbReference type="ARBA" id="ARBA00047364"/>
    </source>
</evidence>
<keyword evidence="4 9" id="KW-0547">Nucleotide-binding</keyword>
<keyword evidence="9" id="KW-0862">Zinc</keyword>
<dbReference type="PRINTS" id="PR01041">
    <property type="entry name" value="TRNASYNTHMET"/>
</dbReference>
<dbReference type="InterPro" id="IPR033911">
    <property type="entry name" value="MetRS_core"/>
</dbReference>
<feature type="binding site" evidence="9">
    <location>
        <position position="143"/>
    </location>
    <ligand>
        <name>Zn(2+)</name>
        <dbReference type="ChEBI" id="CHEBI:29105"/>
    </ligand>
</feature>
<dbReference type="EMBL" id="JBEHHI010000001">
    <property type="protein sequence ID" value="MEX5727154.1"/>
    <property type="molecule type" value="Genomic_DNA"/>
</dbReference>
<dbReference type="RefSeq" id="WP_125408084.1">
    <property type="nucleotide sequence ID" value="NZ_JBEHHI010000001.1"/>
</dbReference>
<evidence type="ECO:0000313" key="12">
    <source>
        <dbReference type="EMBL" id="MEX5727154.1"/>
    </source>
</evidence>
<dbReference type="InterPro" id="IPR041872">
    <property type="entry name" value="Anticodon_Met"/>
</dbReference>
<keyword evidence="5 9" id="KW-0067">ATP-binding</keyword>
<dbReference type="Proteomes" id="UP001560019">
    <property type="component" value="Unassembled WGS sequence"/>
</dbReference>
<comment type="subcellular location">
    <subcellularLocation>
        <location evidence="9">Cytoplasm</location>
    </subcellularLocation>
</comment>
<keyword evidence="9" id="KW-0479">Metal-binding</keyword>
<keyword evidence="6 9" id="KW-0648">Protein biosynthesis</keyword>
<dbReference type="SUPFAM" id="SSF47323">
    <property type="entry name" value="Anticodon-binding domain of a subclass of class I aminoacyl-tRNA synthetases"/>
    <property type="match status" value="1"/>
</dbReference>
<dbReference type="Pfam" id="PF19303">
    <property type="entry name" value="Anticodon_3"/>
    <property type="match status" value="1"/>
</dbReference>
<protein>
    <recommendedName>
        <fullName evidence="9">Methionine--tRNA ligase</fullName>
        <ecNumber evidence="9">6.1.1.10</ecNumber>
    </recommendedName>
    <alternativeName>
        <fullName evidence="9">Methionyl-tRNA synthetase</fullName>
        <shortName evidence="9">MetRS</shortName>
    </alternativeName>
</protein>
<dbReference type="InterPro" id="IPR023458">
    <property type="entry name" value="Met-tRNA_ligase_1"/>
</dbReference>
<evidence type="ECO:0000256" key="6">
    <source>
        <dbReference type="ARBA" id="ARBA00022917"/>
    </source>
</evidence>
<accession>A0ABV3XPA3</accession>
<dbReference type="SUPFAM" id="SSF57770">
    <property type="entry name" value="Methionyl-tRNA synthetase (MetRS), Zn-domain"/>
    <property type="match status" value="1"/>
</dbReference>
<feature type="binding site" evidence="9">
    <location>
        <position position="349"/>
    </location>
    <ligand>
        <name>ATP</name>
        <dbReference type="ChEBI" id="CHEBI:30616"/>
    </ligand>
</feature>
<feature type="binding site" evidence="9">
    <location>
        <position position="156"/>
    </location>
    <ligand>
        <name>Zn(2+)</name>
        <dbReference type="ChEBI" id="CHEBI:29105"/>
    </ligand>
</feature>
<dbReference type="Pfam" id="PF09334">
    <property type="entry name" value="tRNA-synt_1g"/>
    <property type="match status" value="1"/>
</dbReference>
<evidence type="ECO:0000256" key="3">
    <source>
        <dbReference type="ARBA" id="ARBA00022598"/>
    </source>
</evidence>
<proteinExistence type="inferred from homology"/>
<evidence type="ECO:0000256" key="1">
    <source>
        <dbReference type="ARBA" id="ARBA00003314"/>
    </source>
</evidence>
<dbReference type="InterPro" id="IPR014729">
    <property type="entry name" value="Rossmann-like_a/b/a_fold"/>
</dbReference>
<evidence type="ECO:0000256" key="7">
    <source>
        <dbReference type="ARBA" id="ARBA00023146"/>
    </source>
</evidence>
<dbReference type="InterPro" id="IPR009080">
    <property type="entry name" value="tRNAsynth_Ia_anticodon-bd"/>
</dbReference>
<dbReference type="Gene3D" id="1.10.730.10">
    <property type="entry name" value="Isoleucyl-tRNA Synthetase, Domain 1"/>
    <property type="match status" value="1"/>
</dbReference>
<feature type="short sequence motif" description="'KMSKS' region" evidence="9">
    <location>
        <begin position="346"/>
        <end position="350"/>
    </location>
</feature>
<feature type="binding site" evidence="9">
    <location>
        <position position="146"/>
    </location>
    <ligand>
        <name>Zn(2+)</name>
        <dbReference type="ChEBI" id="CHEBI:29105"/>
    </ligand>
</feature>
<name>A0ABV3XPA3_9RHOB</name>
<dbReference type="PANTHER" id="PTHR45765">
    <property type="entry name" value="METHIONINE--TRNA LIGASE"/>
    <property type="match status" value="1"/>
</dbReference>
<comment type="catalytic activity">
    <reaction evidence="8 9">
        <text>tRNA(Met) + L-methionine + ATP = L-methionyl-tRNA(Met) + AMP + diphosphate</text>
        <dbReference type="Rhea" id="RHEA:13481"/>
        <dbReference type="Rhea" id="RHEA-COMP:9667"/>
        <dbReference type="Rhea" id="RHEA-COMP:9698"/>
        <dbReference type="ChEBI" id="CHEBI:30616"/>
        <dbReference type="ChEBI" id="CHEBI:33019"/>
        <dbReference type="ChEBI" id="CHEBI:57844"/>
        <dbReference type="ChEBI" id="CHEBI:78442"/>
        <dbReference type="ChEBI" id="CHEBI:78530"/>
        <dbReference type="ChEBI" id="CHEBI:456215"/>
        <dbReference type="EC" id="6.1.1.10"/>
    </reaction>
</comment>
<dbReference type="PANTHER" id="PTHR45765:SF1">
    <property type="entry name" value="METHIONINE--TRNA LIGASE, CYTOPLASMIC"/>
    <property type="match status" value="1"/>
</dbReference>
<comment type="similarity">
    <text evidence="2 9">Belongs to the class-I aminoacyl-tRNA synthetase family. MetG type 1 subfamily.</text>
</comment>
<dbReference type="Gene3D" id="3.40.50.620">
    <property type="entry name" value="HUPs"/>
    <property type="match status" value="1"/>
</dbReference>
<dbReference type="NCBIfam" id="TIGR00398">
    <property type="entry name" value="metG"/>
    <property type="match status" value="1"/>
</dbReference>
<dbReference type="InterPro" id="IPR029038">
    <property type="entry name" value="MetRS_Zn"/>
</dbReference>
<comment type="caution">
    <text evidence="12">The sequence shown here is derived from an EMBL/GenBank/DDBJ whole genome shotgun (WGS) entry which is preliminary data.</text>
</comment>
<reference evidence="12 13" key="1">
    <citation type="submission" date="2024-06" db="EMBL/GenBank/DDBJ databases">
        <title>Genome of Rhodovulum iodosum, a marine photoferrotroph.</title>
        <authorList>
            <person name="Bianchini G."/>
            <person name="Nikeleit V."/>
            <person name="Kappler A."/>
            <person name="Bryce C."/>
            <person name="Sanchez-Baracaldo P."/>
        </authorList>
    </citation>
    <scope>NUCLEOTIDE SEQUENCE [LARGE SCALE GENOMIC DNA]</scope>
    <source>
        <strain evidence="12 13">UT/N1</strain>
    </source>
</reference>
<dbReference type="InterPro" id="IPR014758">
    <property type="entry name" value="Met-tRNA_synth"/>
</dbReference>
<comment type="cofactor">
    <cofactor evidence="9">
        <name>Zn(2+)</name>
        <dbReference type="ChEBI" id="CHEBI:29105"/>
    </cofactor>
    <text evidence="9">Binds 1 zinc ion per subunit.</text>
</comment>
<dbReference type="HAMAP" id="MF_00098">
    <property type="entry name" value="Met_tRNA_synth_type1"/>
    <property type="match status" value="1"/>
</dbReference>
<sequence length="572" mass="63786">MARILITSALPYINGIKHLGNLVGSQLPADLYARYMRARGHEVMFICATDEHGTPAELAAAKTGEDVADYCARMHGVQAALADGFRLSFDHYGRSSSQRNHTLTQHLAGKLAENGLIEEVTEKQVYSRADGRFLPDRYIEGTCPNCGYEKARGDQCENCTKQLDPTDLIDPRSAISGSTDLEVRETKHLYLRQSALKDEIDAWIDSQKDWPVLTTSIAKKWLHDGDGLKDRGITRDLNWGIPVKRGGDDWPGMEGKVFYVWFDAPIEYIAATAEWADANGRPDADWQRWWRTDKGAGDVRYVQFMGKDNVPFHTLSFPATLMGSREPWKLVDYIKSFNYLNYDGGQFSTSQGRGVFMDQALDILPADYWRWWLLSHAPESSDSEFTWENFQAGVNKDLADVLGNFVSRVTKFCRSKFAEEVPAGGTMGPAEEALMSELAGRVAAYEAHMEAIDIRKAASELRAIWVAGNEYLQAAAPWAAFKTDPDRAAASIRLSLNLIRLYAVLSRPFIPDAAAAMLAGMQTGDDAWPGDMATALDTLKPGHAFTVPDMLFRKITDEEREGWHADFAGERG</sequence>
<comment type="function">
    <text evidence="1 9">Is required not only for elongation of protein synthesis but also for the initiation of all mRNA translation through initiator tRNA(fMet) aminoacylation.</text>
</comment>
<evidence type="ECO:0000259" key="11">
    <source>
        <dbReference type="Pfam" id="PF19303"/>
    </source>
</evidence>
<keyword evidence="13" id="KW-1185">Reference proteome</keyword>
<dbReference type="Gene3D" id="2.20.28.20">
    <property type="entry name" value="Methionyl-tRNA synthetase, Zn-domain"/>
    <property type="match status" value="1"/>
</dbReference>
<evidence type="ECO:0000256" key="2">
    <source>
        <dbReference type="ARBA" id="ARBA00008258"/>
    </source>
</evidence>
<dbReference type="EC" id="6.1.1.10" evidence="9"/>
<gene>
    <name evidence="9" type="primary">metG</name>
    <name evidence="12" type="ORF">Ga0609869_000507</name>
</gene>
<feature type="short sequence motif" description="'HIGH' region" evidence="9">
    <location>
        <begin position="11"/>
        <end position="21"/>
    </location>
</feature>
<evidence type="ECO:0000313" key="13">
    <source>
        <dbReference type="Proteomes" id="UP001560019"/>
    </source>
</evidence>
<feature type="domain" description="Methionyl/Leucyl tRNA synthetase" evidence="10">
    <location>
        <begin position="4"/>
        <end position="409"/>
    </location>
</feature>
<evidence type="ECO:0000259" key="10">
    <source>
        <dbReference type="Pfam" id="PF09334"/>
    </source>
</evidence>
<dbReference type="CDD" id="cd00814">
    <property type="entry name" value="MetRS_core"/>
    <property type="match status" value="1"/>
</dbReference>
<organism evidence="12 13">
    <name type="scientific">Rhodovulum iodosum</name>
    <dbReference type="NCBI Taxonomy" id="68291"/>
    <lineage>
        <taxon>Bacteria</taxon>
        <taxon>Pseudomonadati</taxon>
        <taxon>Pseudomonadota</taxon>
        <taxon>Alphaproteobacteria</taxon>
        <taxon>Rhodobacterales</taxon>
        <taxon>Paracoccaceae</taxon>
        <taxon>Rhodovulum</taxon>
    </lineage>
</organism>
<dbReference type="CDD" id="cd07957">
    <property type="entry name" value="Anticodon_Ia_Met"/>
    <property type="match status" value="1"/>
</dbReference>
<keyword evidence="3 9" id="KW-0436">Ligase</keyword>
<dbReference type="InterPro" id="IPR015413">
    <property type="entry name" value="Methionyl/Leucyl_tRNA_Synth"/>
</dbReference>
<comment type="subunit">
    <text evidence="9">Monomer.</text>
</comment>
<keyword evidence="9" id="KW-0963">Cytoplasm</keyword>
<evidence type="ECO:0000256" key="9">
    <source>
        <dbReference type="HAMAP-Rule" id="MF_00098"/>
    </source>
</evidence>
<keyword evidence="7 9" id="KW-0030">Aminoacyl-tRNA synthetase</keyword>
<feature type="binding site" evidence="9">
    <location>
        <position position="159"/>
    </location>
    <ligand>
        <name>Zn(2+)</name>
        <dbReference type="ChEBI" id="CHEBI:29105"/>
    </ligand>
</feature>
<evidence type="ECO:0000256" key="5">
    <source>
        <dbReference type="ARBA" id="ARBA00022840"/>
    </source>
</evidence>
<dbReference type="SUPFAM" id="SSF52374">
    <property type="entry name" value="Nucleotidylyl transferase"/>
    <property type="match status" value="1"/>
</dbReference>
<evidence type="ECO:0000256" key="4">
    <source>
        <dbReference type="ARBA" id="ARBA00022741"/>
    </source>
</evidence>